<sequence>MSFRPAAYAVRIEGGRVLLARHVPPKGESTRTLPGGRVEHAEDPFDAVTREVAEETGCDAVVERLLGVDSRVIPAAERAVPQAAPFAGGPAGRSATCPRRSERTGPPAHLTVRRRQGLCVDHGRVGGRVA</sequence>
<dbReference type="Proteomes" id="UP000654123">
    <property type="component" value="Unassembled WGS sequence"/>
</dbReference>
<feature type="domain" description="Nudix hydrolase" evidence="4">
    <location>
        <begin position="4"/>
        <end position="67"/>
    </location>
</feature>
<dbReference type="PANTHER" id="PTHR43046">
    <property type="entry name" value="GDP-MANNOSE MANNOSYL HYDROLASE"/>
    <property type="match status" value="1"/>
</dbReference>
<reference evidence="5" key="2">
    <citation type="submission" date="2020-09" db="EMBL/GenBank/DDBJ databases">
        <authorList>
            <person name="Sun Q."/>
            <person name="Ohkuma M."/>
        </authorList>
    </citation>
    <scope>NUCLEOTIDE SEQUENCE</scope>
    <source>
        <strain evidence="5">JCM 4335</strain>
    </source>
</reference>
<dbReference type="SUPFAM" id="SSF55811">
    <property type="entry name" value="Nudix"/>
    <property type="match status" value="1"/>
</dbReference>
<feature type="compositionally biased region" description="Low complexity" evidence="3">
    <location>
        <begin position="84"/>
        <end position="95"/>
    </location>
</feature>
<dbReference type="InterPro" id="IPR000086">
    <property type="entry name" value="NUDIX_hydrolase_dom"/>
</dbReference>
<evidence type="ECO:0000313" key="6">
    <source>
        <dbReference type="Proteomes" id="UP000654123"/>
    </source>
</evidence>
<organism evidence="5 6">
    <name type="scientific">Streptomyces roseolilacinus</name>
    <dbReference type="NCBI Taxonomy" id="66904"/>
    <lineage>
        <taxon>Bacteria</taxon>
        <taxon>Bacillati</taxon>
        <taxon>Actinomycetota</taxon>
        <taxon>Actinomycetes</taxon>
        <taxon>Kitasatosporales</taxon>
        <taxon>Streptomycetaceae</taxon>
        <taxon>Streptomyces</taxon>
    </lineage>
</organism>
<evidence type="ECO:0000256" key="3">
    <source>
        <dbReference type="SAM" id="MobiDB-lite"/>
    </source>
</evidence>
<dbReference type="PANTHER" id="PTHR43046:SF16">
    <property type="entry name" value="ADP-RIBOSE PYROPHOSPHATASE YJHB-RELATED"/>
    <property type="match status" value="1"/>
</dbReference>
<dbReference type="GO" id="GO:0016787">
    <property type="term" value="F:hydrolase activity"/>
    <property type="evidence" value="ECO:0007669"/>
    <property type="project" value="UniProtKB-KW"/>
</dbReference>
<comment type="caution">
    <text evidence="5">The sequence shown here is derived from an EMBL/GenBank/DDBJ whole genome shotgun (WGS) entry which is preliminary data.</text>
</comment>
<dbReference type="InterPro" id="IPR015797">
    <property type="entry name" value="NUDIX_hydrolase-like_dom_sf"/>
</dbReference>
<reference evidence="5" key="1">
    <citation type="journal article" date="2014" name="Int. J. Syst. Evol. Microbiol.">
        <title>Complete genome sequence of Corynebacterium casei LMG S-19264T (=DSM 44701T), isolated from a smear-ripened cheese.</title>
        <authorList>
            <consortium name="US DOE Joint Genome Institute (JGI-PGF)"/>
            <person name="Walter F."/>
            <person name="Albersmeier A."/>
            <person name="Kalinowski J."/>
            <person name="Ruckert C."/>
        </authorList>
    </citation>
    <scope>NUCLEOTIDE SEQUENCE</scope>
    <source>
        <strain evidence="5">JCM 4335</strain>
    </source>
</reference>
<accession>A0A918EIE3</accession>
<feature type="region of interest" description="Disordered" evidence="3">
    <location>
        <begin position="84"/>
        <end position="108"/>
    </location>
</feature>
<keyword evidence="6" id="KW-1185">Reference proteome</keyword>
<evidence type="ECO:0000313" key="5">
    <source>
        <dbReference type="EMBL" id="GGP96423.1"/>
    </source>
</evidence>
<protein>
    <recommendedName>
        <fullName evidence="4">Nudix hydrolase domain-containing protein</fullName>
    </recommendedName>
</protein>
<gene>
    <name evidence="5" type="ORF">GCM10010249_13270</name>
</gene>
<evidence type="ECO:0000259" key="4">
    <source>
        <dbReference type="Pfam" id="PF00293"/>
    </source>
</evidence>
<name>A0A918EIE3_9ACTN</name>
<keyword evidence="2" id="KW-0378">Hydrolase</keyword>
<evidence type="ECO:0000256" key="2">
    <source>
        <dbReference type="ARBA" id="ARBA00022801"/>
    </source>
</evidence>
<dbReference type="Gene3D" id="3.90.79.10">
    <property type="entry name" value="Nucleoside Triphosphate Pyrophosphohydrolase"/>
    <property type="match status" value="1"/>
</dbReference>
<evidence type="ECO:0000256" key="1">
    <source>
        <dbReference type="ARBA" id="ARBA00001946"/>
    </source>
</evidence>
<proteinExistence type="predicted"/>
<dbReference type="Pfam" id="PF00293">
    <property type="entry name" value="NUDIX"/>
    <property type="match status" value="1"/>
</dbReference>
<dbReference type="CDD" id="cd02883">
    <property type="entry name" value="NUDIX_Hydrolase"/>
    <property type="match status" value="1"/>
</dbReference>
<dbReference type="EMBL" id="BMSV01000002">
    <property type="protein sequence ID" value="GGP96423.1"/>
    <property type="molecule type" value="Genomic_DNA"/>
</dbReference>
<dbReference type="InterPro" id="IPR020084">
    <property type="entry name" value="NUDIX_hydrolase_CS"/>
</dbReference>
<dbReference type="AlphaFoldDB" id="A0A918EIE3"/>
<dbReference type="PROSITE" id="PS00893">
    <property type="entry name" value="NUDIX_BOX"/>
    <property type="match status" value="1"/>
</dbReference>
<comment type="cofactor">
    <cofactor evidence="1">
        <name>Mg(2+)</name>
        <dbReference type="ChEBI" id="CHEBI:18420"/>
    </cofactor>
</comment>